<accession>A0A8J3GFJ3</accession>
<dbReference type="Pfam" id="PF01547">
    <property type="entry name" value="SBP_bac_1"/>
    <property type="match status" value="1"/>
</dbReference>
<keyword evidence="2" id="KW-0813">Transport</keyword>
<organism evidence="4 5">
    <name type="scientific">Cerasicoccus arenae</name>
    <dbReference type="NCBI Taxonomy" id="424488"/>
    <lineage>
        <taxon>Bacteria</taxon>
        <taxon>Pseudomonadati</taxon>
        <taxon>Verrucomicrobiota</taxon>
        <taxon>Opitutia</taxon>
        <taxon>Puniceicoccales</taxon>
        <taxon>Cerasicoccaceae</taxon>
        <taxon>Cerasicoccus</taxon>
    </lineage>
</organism>
<reference evidence="4" key="1">
    <citation type="journal article" date="2014" name="Int. J. Syst. Evol. Microbiol.">
        <title>Complete genome sequence of Corynebacterium casei LMG S-19264T (=DSM 44701T), isolated from a smear-ripened cheese.</title>
        <authorList>
            <consortium name="US DOE Joint Genome Institute (JGI-PGF)"/>
            <person name="Walter F."/>
            <person name="Albersmeier A."/>
            <person name="Kalinowski J."/>
            <person name="Ruckert C."/>
        </authorList>
    </citation>
    <scope>NUCLEOTIDE SEQUENCE</scope>
    <source>
        <strain evidence="4">KCTC 12870</strain>
    </source>
</reference>
<dbReference type="CDD" id="cd14748">
    <property type="entry name" value="PBP2_UgpB"/>
    <property type="match status" value="1"/>
</dbReference>
<name>A0A8J3GFJ3_9BACT</name>
<dbReference type="GO" id="GO:0015768">
    <property type="term" value="P:maltose transport"/>
    <property type="evidence" value="ECO:0007669"/>
    <property type="project" value="TreeGrafter"/>
</dbReference>
<evidence type="ECO:0000313" key="4">
    <source>
        <dbReference type="EMBL" id="GHC06634.1"/>
    </source>
</evidence>
<evidence type="ECO:0000313" key="5">
    <source>
        <dbReference type="Proteomes" id="UP000642829"/>
    </source>
</evidence>
<evidence type="ECO:0000256" key="3">
    <source>
        <dbReference type="ARBA" id="ARBA00022729"/>
    </source>
</evidence>
<dbReference type="PANTHER" id="PTHR30061:SF50">
    <property type="entry name" value="MALTOSE_MALTODEXTRIN-BINDING PERIPLASMIC PROTEIN"/>
    <property type="match status" value="1"/>
</dbReference>
<keyword evidence="5" id="KW-1185">Reference proteome</keyword>
<dbReference type="GO" id="GO:0042956">
    <property type="term" value="P:maltodextrin transmembrane transport"/>
    <property type="evidence" value="ECO:0007669"/>
    <property type="project" value="TreeGrafter"/>
</dbReference>
<keyword evidence="3" id="KW-0732">Signal</keyword>
<dbReference type="RefSeq" id="WP_189515608.1">
    <property type="nucleotide sequence ID" value="NZ_BMXG01000016.1"/>
</dbReference>
<protein>
    <recommendedName>
        <fullName evidence="6">ABC transporter substrate-binding protein</fullName>
    </recommendedName>
</protein>
<dbReference type="Proteomes" id="UP000642829">
    <property type="component" value="Unassembled WGS sequence"/>
</dbReference>
<sequence>MPPIKILPITLISLGLVLLYSLVHNPAPPPRSDGRIEIEYWEKWTGFERDAMADLVNQYNASQDRVFIKFLSVSNIDRKLMLATAGGNPPDVAGIWSSNLSVFASNGALTPLDKKLAQSSLEENDYLPSVWQQLTVYNRVWALPTTPGSNALHWNKRLFREAGLDPERPPKTIAELESYNDRLTQFNDAGRIELMGHLPMEPGWWSANWSIWFGGDIWDGHSRVTATSEANMAALDWIESYPERYGAEALMGFRQLSGVFASPENPFFRERVAMVLQGPWMYNFINNFAQPDFEYGVAPFPTLREEDYGASLVECDCLVIPQGAKHPEEAFTFIEWLQRPKQLEALSLAQLKFSPLQEVSEDFYARHPNPYIRVYRELAENPKARIRPQMVTFNEFSSDMENAIDEVVRDEKSAHDAAEEVQNRQQELFKYKHQNWLQIREARLAEWDQR</sequence>
<evidence type="ECO:0008006" key="6">
    <source>
        <dbReference type="Google" id="ProtNLM"/>
    </source>
</evidence>
<proteinExistence type="inferred from homology"/>
<dbReference type="InterPro" id="IPR006059">
    <property type="entry name" value="SBP"/>
</dbReference>
<dbReference type="PANTHER" id="PTHR30061">
    <property type="entry name" value="MALTOSE-BINDING PERIPLASMIC PROTEIN"/>
    <property type="match status" value="1"/>
</dbReference>
<dbReference type="EMBL" id="BMXG01000016">
    <property type="protein sequence ID" value="GHC06634.1"/>
    <property type="molecule type" value="Genomic_DNA"/>
</dbReference>
<dbReference type="GO" id="GO:1901982">
    <property type="term" value="F:maltose binding"/>
    <property type="evidence" value="ECO:0007669"/>
    <property type="project" value="TreeGrafter"/>
</dbReference>
<dbReference type="GO" id="GO:0055052">
    <property type="term" value="C:ATP-binding cassette (ABC) transporter complex, substrate-binding subunit-containing"/>
    <property type="evidence" value="ECO:0007669"/>
    <property type="project" value="TreeGrafter"/>
</dbReference>
<dbReference type="Gene3D" id="3.40.190.10">
    <property type="entry name" value="Periplasmic binding protein-like II"/>
    <property type="match status" value="2"/>
</dbReference>
<comment type="caution">
    <text evidence="4">The sequence shown here is derived from an EMBL/GenBank/DDBJ whole genome shotgun (WGS) entry which is preliminary data.</text>
</comment>
<dbReference type="AlphaFoldDB" id="A0A8J3GFJ3"/>
<gene>
    <name evidence="4" type="ORF">GCM10007047_24560</name>
</gene>
<evidence type="ECO:0000256" key="2">
    <source>
        <dbReference type="ARBA" id="ARBA00022448"/>
    </source>
</evidence>
<comment type="similarity">
    <text evidence="1">Belongs to the bacterial solute-binding protein 1 family.</text>
</comment>
<reference evidence="4" key="2">
    <citation type="submission" date="2020-09" db="EMBL/GenBank/DDBJ databases">
        <authorList>
            <person name="Sun Q."/>
            <person name="Kim S."/>
        </authorList>
    </citation>
    <scope>NUCLEOTIDE SEQUENCE</scope>
    <source>
        <strain evidence="4">KCTC 12870</strain>
    </source>
</reference>
<evidence type="ECO:0000256" key="1">
    <source>
        <dbReference type="ARBA" id="ARBA00008520"/>
    </source>
</evidence>
<dbReference type="SUPFAM" id="SSF53850">
    <property type="entry name" value="Periplasmic binding protein-like II"/>
    <property type="match status" value="1"/>
</dbReference>